<reference evidence="2 3" key="1">
    <citation type="journal article" date="2010" name="Proc. Natl. Acad. Sci. U.S.A.">
        <title>Insights into evolution of multicellular fungi from the assembled chromosomes of the mushroom Coprinopsis cinerea (Coprinus cinereus).</title>
        <authorList>
            <person name="Stajich J.E."/>
            <person name="Wilke S.K."/>
            <person name="Ahren D."/>
            <person name="Au C.H."/>
            <person name="Birren B.W."/>
            <person name="Borodovsky M."/>
            <person name="Burns C."/>
            <person name="Canback B."/>
            <person name="Casselton L.A."/>
            <person name="Cheng C.K."/>
            <person name="Deng J."/>
            <person name="Dietrich F.S."/>
            <person name="Fargo D.C."/>
            <person name="Farman M.L."/>
            <person name="Gathman A.C."/>
            <person name="Goldberg J."/>
            <person name="Guigo R."/>
            <person name="Hoegger P.J."/>
            <person name="Hooker J.B."/>
            <person name="Huggins A."/>
            <person name="James T.Y."/>
            <person name="Kamada T."/>
            <person name="Kilaru S."/>
            <person name="Kodira C."/>
            <person name="Kues U."/>
            <person name="Kupfer D."/>
            <person name="Kwan H.S."/>
            <person name="Lomsadze A."/>
            <person name="Li W."/>
            <person name="Lilly W.W."/>
            <person name="Ma L.J."/>
            <person name="Mackey A.J."/>
            <person name="Manning G."/>
            <person name="Martin F."/>
            <person name="Muraguchi H."/>
            <person name="Natvig D.O."/>
            <person name="Palmerini H."/>
            <person name="Ramesh M.A."/>
            <person name="Rehmeyer C.J."/>
            <person name="Roe B.A."/>
            <person name="Shenoy N."/>
            <person name="Stanke M."/>
            <person name="Ter-Hovhannisyan V."/>
            <person name="Tunlid A."/>
            <person name="Velagapudi R."/>
            <person name="Vision T.J."/>
            <person name="Zeng Q."/>
            <person name="Zolan M.E."/>
            <person name="Pukkila P.J."/>
        </authorList>
    </citation>
    <scope>NUCLEOTIDE SEQUENCE [LARGE SCALE GENOMIC DNA]</scope>
    <source>
        <strain evidence="3">Okayama-7 / 130 / ATCC MYA-4618 / FGSC 9003</strain>
    </source>
</reference>
<name>A8NAL9_COPC7</name>
<dbReference type="Proteomes" id="UP000001861">
    <property type="component" value="Unassembled WGS sequence"/>
</dbReference>
<accession>A8NAL9</accession>
<dbReference type="RefSeq" id="XP_001831871.2">
    <property type="nucleotide sequence ID" value="XM_001831819.2"/>
</dbReference>
<dbReference type="InParanoid" id="A8NAL9"/>
<dbReference type="EMBL" id="AACS02000007">
    <property type="protein sequence ID" value="EAU89906.2"/>
    <property type="molecule type" value="Genomic_DNA"/>
</dbReference>
<dbReference type="VEuPathDB" id="FungiDB:CC1G_08388"/>
<dbReference type="GeneID" id="6008346"/>
<dbReference type="HOGENOM" id="CLU_1255926_0_0_1"/>
<sequence>MTYYILDVKLTLFKYTFIPLSIEMQWKGIHRQTNRKARPTGSSSYDVHTFPYANLEVLSHADPRFVIYQLGSKLDALRKEHGVGFNGVFDKCPYLQPHREALVIAYRIWQVWGVTPREEEHPDFFANQGDEEEEYESEAEESSIDSEEDDPSYVFSGEEESGEEELGEKESGGEEDGEDVVSVASTEPVRIPTRKRKRGRNVTPTQVSPTPKSARRGRRG</sequence>
<evidence type="ECO:0000313" key="3">
    <source>
        <dbReference type="Proteomes" id="UP000001861"/>
    </source>
</evidence>
<feature type="region of interest" description="Disordered" evidence="1">
    <location>
        <begin position="120"/>
        <end position="220"/>
    </location>
</feature>
<organism evidence="2 3">
    <name type="scientific">Coprinopsis cinerea (strain Okayama-7 / 130 / ATCC MYA-4618 / FGSC 9003)</name>
    <name type="common">Inky cap fungus</name>
    <name type="synonym">Hormographiella aspergillata</name>
    <dbReference type="NCBI Taxonomy" id="240176"/>
    <lineage>
        <taxon>Eukaryota</taxon>
        <taxon>Fungi</taxon>
        <taxon>Dikarya</taxon>
        <taxon>Basidiomycota</taxon>
        <taxon>Agaricomycotina</taxon>
        <taxon>Agaricomycetes</taxon>
        <taxon>Agaricomycetidae</taxon>
        <taxon>Agaricales</taxon>
        <taxon>Agaricineae</taxon>
        <taxon>Psathyrellaceae</taxon>
        <taxon>Coprinopsis</taxon>
    </lineage>
</organism>
<dbReference type="KEGG" id="cci:CC1G_08388"/>
<protein>
    <submittedName>
        <fullName evidence="2">Uncharacterized protein</fullName>
    </submittedName>
</protein>
<gene>
    <name evidence="2" type="ORF">CC1G_08388</name>
</gene>
<evidence type="ECO:0000313" key="2">
    <source>
        <dbReference type="EMBL" id="EAU89906.2"/>
    </source>
</evidence>
<feature type="compositionally biased region" description="Acidic residues" evidence="1">
    <location>
        <begin position="129"/>
        <end position="179"/>
    </location>
</feature>
<proteinExistence type="predicted"/>
<comment type="caution">
    <text evidence="2">The sequence shown here is derived from an EMBL/GenBank/DDBJ whole genome shotgun (WGS) entry which is preliminary data.</text>
</comment>
<dbReference type="AlphaFoldDB" id="A8NAL9"/>
<feature type="compositionally biased region" description="Polar residues" evidence="1">
    <location>
        <begin position="202"/>
        <end position="211"/>
    </location>
</feature>
<evidence type="ECO:0000256" key="1">
    <source>
        <dbReference type="SAM" id="MobiDB-lite"/>
    </source>
</evidence>
<keyword evidence="3" id="KW-1185">Reference proteome</keyword>